<proteinExistence type="predicted"/>
<accession>W9CCW2</accession>
<comment type="caution">
    <text evidence="1">The sequence shown here is derived from an EMBL/GenBank/DDBJ whole genome shotgun (WGS) entry which is preliminary data.</text>
</comment>
<keyword evidence="2" id="KW-1185">Reference proteome</keyword>
<protein>
    <submittedName>
        <fullName evidence="1">Uncharacterized protein</fullName>
    </submittedName>
</protein>
<dbReference type="Proteomes" id="UP000019487">
    <property type="component" value="Unassembled WGS sequence"/>
</dbReference>
<evidence type="ECO:0000313" key="2">
    <source>
        <dbReference type="Proteomes" id="UP000019487"/>
    </source>
</evidence>
<sequence length="68" mass="7736">MAEQLETSFAEKYGHPRVEGHRVLENWLPSKKSGLTPASPSVVDWKILASAEALSKLEDYQRTRFYGK</sequence>
<dbReference type="EMBL" id="AYSA01000294">
    <property type="protein sequence ID" value="ESZ93706.1"/>
    <property type="molecule type" value="Genomic_DNA"/>
</dbReference>
<evidence type="ECO:0000313" key="1">
    <source>
        <dbReference type="EMBL" id="ESZ93706.1"/>
    </source>
</evidence>
<dbReference type="AlphaFoldDB" id="W9CCW2"/>
<dbReference type="HOGENOM" id="CLU_2795406_0_0_1"/>
<organism evidence="1 2">
    <name type="scientific">Sclerotinia borealis (strain F-4128)</name>
    <dbReference type="NCBI Taxonomy" id="1432307"/>
    <lineage>
        <taxon>Eukaryota</taxon>
        <taxon>Fungi</taxon>
        <taxon>Dikarya</taxon>
        <taxon>Ascomycota</taxon>
        <taxon>Pezizomycotina</taxon>
        <taxon>Leotiomycetes</taxon>
        <taxon>Helotiales</taxon>
        <taxon>Sclerotiniaceae</taxon>
        <taxon>Sclerotinia</taxon>
    </lineage>
</organism>
<gene>
    <name evidence="1" type="ORF">SBOR_5891</name>
</gene>
<name>W9CCW2_SCLBF</name>
<reference evidence="1 2" key="1">
    <citation type="journal article" date="2014" name="Genome Announc.">
        <title>Draft genome sequence of Sclerotinia borealis, a psychrophilic plant pathogenic fungus.</title>
        <authorList>
            <person name="Mardanov A.V."/>
            <person name="Beletsky A.V."/>
            <person name="Kadnikov V.V."/>
            <person name="Ignatov A.N."/>
            <person name="Ravin N.V."/>
        </authorList>
    </citation>
    <scope>NUCLEOTIDE SEQUENCE [LARGE SCALE GENOMIC DNA]</scope>
    <source>
        <strain evidence="2">F-4157</strain>
    </source>
</reference>